<dbReference type="PANTHER" id="PTHR30189">
    <property type="entry name" value="LPS-ASSEMBLY PROTEIN"/>
    <property type="match status" value="1"/>
</dbReference>
<comment type="subcellular location">
    <subcellularLocation>
        <location evidence="2">Cell outer membrane</location>
    </subcellularLocation>
</comment>
<comment type="similarity">
    <text evidence="2">Belongs to the LptD family.</text>
</comment>
<comment type="function">
    <text evidence="2">Together with LptE, is involved in the assembly of lipopolysaccharide (LPS) at the surface of the outer membrane.</text>
</comment>
<dbReference type="GO" id="GO:1990351">
    <property type="term" value="C:transporter complex"/>
    <property type="evidence" value="ECO:0007669"/>
    <property type="project" value="TreeGrafter"/>
</dbReference>
<evidence type="ECO:0000256" key="2">
    <source>
        <dbReference type="HAMAP-Rule" id="MF_01411"/>
    </source>
</evidence>
<dbReference type="InterPro" id="IPR007543">
    <property type="entry name" value="LptD_C"/>
</dbReference>
<dbReference type="InterPro" id="IPR050218">
    <property type="entry name" value="LptD"/>
</dbReference>
<keyword evidence="2" id="KW-0472">Membrane</keyword>
<dbReference type="PATRIC" id="fig|155920.8.peg.3076"/>
<dbReference type="InterPro" id="IPR020889">
    <property type="entry name" value="LipoPS_assembly_LptD"/>
</dbReference>
<keyword evidence="1 2" id="KW-0998">Cell outer membrane</keyword>
<dbReference type="GO" id="GO:0015920">
    <property type="term" value="P:lipopolysaccharide transport"/>
    <property type="evidence" value="ECO:0007669"/>
    <property type="project" value="InterPro"/>
</dbReference>
<dbReference type="HAMAP" id="MF_01411">
    <property type="entry name" value="LPS_assembly_LptD"/>
    <property type="match status" value="1"/>
</dbReference>
<dbReference type="EMBL" id="CP006696">
    <property type="protein sequence ID" value="AIC10783.1"/>
    <property type="molecule type" value="Genomic_DNA"/>
</dbReference>
<dbReference type="GO" id="GO:0009279">
    <property type="term" value="C:cell outer membrane"/>
    <property type="evidence" value="ECO:0007669"/>
    <property type="project" value="UniProtKB-SubCell"/>
</dbReference>
<comment type="caution">
    <text evidence="2">Lacks conserved residue(s) required for the propagation of feature annotation.</text>
</comment>
<keyword evidence="2" id="KW-0732">Signal</keyword>
<name>A0A060H5C0_XYLFS</name>
<evidence type="ECO:0000313" key="4">
    <source>
        <dbReference type="EMBL" id="AIC10783.1"/>
    </source>
</evidence>
<reference evidence="4 5" key="1">
    <citation type="submission" date="2013-08" db="EMBL/GenBank/DDBJ databases">
        <authorList>
            <person name="Stouthamer R."/>
            <person name="Nunney L."/>
        </authorList>
    </citation>
    <scope>NUCLEOTIDE SEQUENCE [LARGE SCALE GENOMIC DNA]</scope>
    <source>
        <strain evidence="5">ann-1</strain>
    </source>
</reference>
<dbReference type="RefSeq" id="WP_020851733.1">
    <property type="nucleotide sequence ID" value="NZ_CP006696.1"/>
</dbReference>
<dbReference type="NCBIfam" id="NF003358">
    <property type="entry name" value="PRK04423.1"/>
    <property type="match status" value="1"/>
</dbReference>
<evidence type="ECO:0000313" key="5">
    <source>
        <dbReference type="Proteomes" id="UP000027215"/>
    </source>
</evidence>
<feature type="domain" description="LptD C-terminal" evidence="3">
    <location>
        <begin position="296"/>
        <end position="689"/>
    </location>
</feature>
<dbReference type="HOGENOM" id="CLU_009039_0_0_6"/>
<dbReference type="PANTHER" id="PTHR30189:SF1">
    <property type="entry name" value="LPS-ASSEMBLY PROTEIN LPTD"/>
    <property type="match status" value="1"/>
</dbReference>
<sequence length="792" mass="90801" precursor="true">MYRVLRLLPLPLSVAISLSALADEKPPNWGLCPATLPLQGFEQAPGMDKHVVQSRPQLPTNIEGDTLTGTARTPLYQGNVLMARGDQLLGADSVRMDTETDSYVAEGHVRYQDSSILVVADRAEGNQDTDVHKISNIQYQLIGRRGNGVAKSVDIHGQVGQTHEATYTTCDPSQAIWRLRAPEIDVDNVEGFGVARHAVFEVGQWPVLYLPWFKFPIDSRRQTGLLYPQLGYSGRNGFDYAQPIYLNLAPNYDATLYPRYMQKRGFMIDTEFRYLYDDGKWQTRAAFIPNDQLRDKDRGRFSFNGYHNIDNHWQARVSLAWVSDTRYMEDFSSRLVGMSSLSSLQSTVGVYGTGETWTAGLMADRWQLTDYSLDESALAYNRQPRLFFNWDKPVFDFLEFGLYSEVVRFKHDDAYLVALQNDGNYLRTGEVTRYYGGTRLDVKPYVSLPFTGASWYVTPTFGWRYSSYYLDSGIAEQLNGSRTPVRSLPIVSLDSGVYLDRDATVFGRNYLNTLEPRFYYLYVPYRNQSDLPLFDTRAFTFSWGQLFRDSRYTGPDRQNDANQLTLAVTSRWLDQNTGKEDLALSVGQILYFKDSLVTLNDSEERIQQGKSVWVSDLAYNVNDRWTLNATYQWNPNFRRDDLASVRARYLIGSDGIINLAYRYRRNTLDGTAQLKQTDFSFLYPINPRWSAIGRYYYSLLDKKPLEIIGGLQWDSCCLAVRTVLRRHMRDRTGNMDNSIQLEFVFKGLSSVGQDTDRVLRRAILGYYRDDLYLVPPSNTTTDPDAYDPNKIP</sequence>
<dbReference type="SUPFAM" id="SSF56935">
    <property type="entry name" value="Porins"/>
    <property type="match status" value="1"/>
</dbReference>
<evidence type="ECO:0000256" key="1">
    <source>
        <dbReference type="ARBA" id="ARBA00023237"/>
    </source>
</evidence>
<feature type="signal peptide" evidence="2">
    <location>
        <begin position="1"/>
        <end position="22"/>
    </location>
</feature>
<gene>
    <name evidence="2" type="primary">lptD</name>
    <name evidence="4" type="ORF">D934_13025</name>
</gene>
<dbReference type="KEGG" id="xfs:D934_13025"/>
<protein>
    <recommendedName>
        <fullName evidence="2">LPS-assembly protein LptD</fullName>
    </recommendedName>
</protein>
<dbReference type="GO" id="GO:0043165">
    <property type="term" value="P:Gram-negative-bacterium-type cell outer membrane assembly"/>
    <property type="evidence" value="ECO:0007669"/>
    <property type="project" value="UniProtKB-UniRule"/>
</dbReference>
<organism evidence="4 5">
    <name type="scientific">Xylella fastidiosa subsp. sandyi Ann-1</name>
    <dbReference type="NCBI Taxonomy" id="155920"/>
    <lineage>
        <taxon>Bacteria</taxon>
        <taxon>Pseudomonadati</taxon>
        <taxon>Pseudomonadota</taxon>
        <taxon>Gammaproteobacteria</taxon>
        <taxon>Lysobacterales</taxon>
        <taxon>Lysobacteraceae</taxon>
        <taxon>Xylella</taxon>
    </lineage>
</organism>
<dbReference type="Proteomes" id="UP000027215">
    <property type="component" value="Chromosome"/>
</dbReference>
<evidence type="ECO:0000259" key="3">
    <source>
        <dbReference type="Pfam" id="PF04453"/>
    </source>
</evidence>
<proteinExistence type="inferred from homology"/>
<dbReference type="AlphaFoldDB" id="A0A060H5C0"/>
<feature type="chain" id="PRO_5008980265" description="LPS-assembly protein LptD" evidence="2">
    <location>
        <begin position="23"/>
        <end position="792"/>
    </location>
</feature>
<dbReference type="Pfam" id="PF04453">
    <property type="entry name" value="LptD"/>
    <property type="match status" value="1"/>
</dbReference>
<accession>A0A060H5C0</accession>
<comment type="subunit">
    <text evidence="2">Component of the lipopolysaccharide transport and assembly complex. Interacts with LptE and LptA.</text>
</comment>